<dbReference type="EMBL" id="CM007369">
    <property type="protein sequence ID" value="OIW04263.1"/>
    <property type="molecule type" value="Genomic_DNA"/>
</dbReference>
<evidence type="ECO:0000259" key="5">
    <source>
        <dbReference type="Pfam" id="PF00808"/>
    </source>
</evidence>
<name>A0A4P1R7R3_LUPAN</name>
<keyword evidence="3" id="KW-0804">Transcription</keyword>
<dbReference type="InterPro" id="IPR003958">
    <property type="entry name" value="CBFA_NFYB_domain"/>
</dbReference>
<dbReference type="SUPFAM" id="SSF47113">
    <property type="entry name" value="Histone-fold"/>
    <property type="match status" value="1"/>
</dbReference>
<dbReference type="Proteomes" id="UP000188354">
    <property type="component" value="Chromosome LG09"/>
</dbReference>
<dbReference type="PRINTS" id="PR00615">
    <property type="entry name" value="CCAATSUBUNTA"/>
</dbReference>
<evidence type="ECO:0000256" key="2">
    <source>
        <dbReference type="ARBA" id="ARBA00023015"/>
    </source>
</evidence>
<dbReference type="InterPro" id="IPR027113">
    <property type="entry name" value="Transc_fact_NFYB/HAP3"/>
</dbReference>
<dbReference type="AlphaFoldDB" id="A0A4P1R7R3"/>
<dbReference type="GO" id="GO:0046982">
    <property type="term" value="F:protein heterodimerization activity"/>
    <property type="evidence" value="ECO:0007669"/>
    <property type="project" value="InterPro"/>
</dbReference>
<comment type="similarity">
    <text evidence="1">Belongs to the NFYB/HAP3 subunit family.</text>
</comment>
<evidence type="ECO:0000256" key="4">
    <source>
        <dbReference type="SAM" id="MobiDB-lite"/>
    </source>
</evidence>
<dbReference type="PANTHER" id="PTHR11064">
    <property type="entry name" value="CCAAT-BINDING TRANSCRIPTION FACTOR-RELATED"/>
    <property type="match status" value="1"/>
</dbReference>
<dbReference type="GO" id="GO:0001228">
    <property type="term" value="F:DNA-binding transcription activator activity, RNA polymerase II-specific"/>
    <property type="evidence" value="ECO:0007669"/>
    <property type="project" value="InterPro"/>
</dbReference>
<evidence type="ECO:0000256" key="1">
    <source>
        <dbReference type="ARBA" id="ARBA00009053"/>
    </source>
</evidence>
<proteinExistence type="inferred from homology"/>
<dbReference type="Pfam" id="PF00808">
    <property type="entry name" value="CBFD_NFYB_HMF"/>
    <property type="match status" value="1"/>
</dbReference>
<dbReference type="InterPro" id="IPR009072">
    <property type="entry name" value="Histone-fold"/>
</dbReference>
<keyword evidence="2" id="KW-0805">Transcription regulation</keyword>
<protein>
    <recommendedName>
        <fullName evidence="5">Transcription factor CBF/NF-Y/archaeal histone domain-containing protein</fullName>
    </recommendedName>
</protein>
<feature type="region of interest" description="Disordered" evidence="4">
    <location>
        <begin position="1"/>
        <end position="24"/>
    </location>
</feature>
<dbReference type="GO" id="GO:0000978">
    <property type="term" value="F:RNA polymerase II cis-regulatory region sequence-specific DNA binding"/>
    <property type="evidence" value="ECO:0007669"/>
    <property type="project" value="TreeGrafter"/>
</dbReference>
<dbReference type="GO" id="GO:0016602">
    <property type="term" value="C:CCAAT-binding factor complex"/>
    <property type="evidence" value="ECO:0007669"/>
    <property type="project" value="InterPro"/>
</dbReference>
<evidence type="ECO:0000313" key="7">
    <source>
        <dbReference type="Proteomes" id="UP000188354"/>
    </source>
</evidence>
<accession>A0A4P1R7R3</accession>
<feature type="domain" description="Transcription factor CBF/NF-Y/archaeal histone" evidence="5">
    <location>
        <begin position="30"/>
        <end position="91"/>
    </location>
</feature>
<gene>
    <name evidence="6" type="ORF">TanjilG_00823</name>
</gene>
<organism evidence="6 7">
    <name type="scientific">Lupinus angustifolius</name>
    <name type="common">Narrow-leaved blue lupine</name>
    <dbReference type="NCBI Taxonomy" id="3871"/>
    <lineage>
        <taxon>Eukaryota</taxon>
        <taxon>Viridiplantae</taxon>
        <taxon>Streptophyta</taxon>
        <taxon>Embryophyta</taxon>
        <taxon>Tracheophyta</taxon>
        <taxon>Spermatophyta</taxon>
        <taxon>Magnoliopsida</taxon>
        <taxon>eudicotyledons</taxon>
        <taxon>Gunneridae</taxon>
        <taxon>Pentapetalae</taxon>
        <taxon>rosids</taxon>
        <taxon>fabids</taxon>
        <taxon>Fabales</taxon>
        <taxon>Fabaceae</taxon>
        <taxon>Papilionoideae</taxon>
        <taxon>50 kb inversion clade</taxon>
        <taxon>genistoids sensu lato</taxon>
        <taxon>core genistoids</taxon>
        <taxon>Genisteae</taxon>
        <taxon>Lupinus</taxon>
    </lineage>
</organism>
<reference evidence="6 7" key="1">
    <citation type="journal article" date="2017" name="Plant Biotechnol. J.">
        <title>A comprehensive draft genome sequence for lupin (Lupinus angustifolius), an emerging health food: insights into plant-microbe interactions and legume evolution.</title>
        <authorList>
            <person name="Hane J.K."/>
            <person name="Ming Y."/>
            <person name="Kamphuis L.G."/>
            <person name="Nelson M.N."/>
            <person name="Garg G."/>
            <person name="Atkins C.A."/>
            <person name="Bayer P.E."/>
            <person name="Bravo A."/>
            <person name="Bringans S."/>
            <person name="Cannon S."/>
            <person name="Edwards D."/>
            <person name="Foley R."/>
            <person name="Gao L.L."/>
            <person name="Harrison M.J."/>
            <person name="Huang W."/>
            <person name="Hurgobin B."/>
            <person name="Li S."/>
            <person name="Liu C.W."/>
            <person name="McGrath A."/>
            <person name="Morahan G."/>
            <person name="Murray J."/>
            <person name="Weller J."/>
            <person name="Jian J."/>
            <person name="Singh K.B."/>
        </authorList>
    </citation>
    <scope>NUCLEOTIDE SEQUENCE [LARGE SCALE GENOMIC DNA]</scope>
    <source>
        <strain evidence="7">cv. Tanjil</strain>
        <tissue evidence="6">Whole plant</tissue>
    </source>
</reference>
<dbReference type="Gene3D" id="1.10.20.10">
    <property type="entry name" value="Histone, subunit A"/>
    <property type="match status" value="1"/>
</dbReference>
<dbReference type="STRING" id="3871.A0A4P1R7R3"/>
<evidence type="ECO:0000313" key="6">
    <source>
        <dbReference type="EMBL" id="OIW04263.1"/>
    </source>
</evidence>
<evidence type="ECO:0000256" key="3">
    <source>
        <dbReference type="ARBA" id="ARBA00023163"/>
    </source>
</evidence>
<sequence length="165" mass="18838">MEPEGSFLQDQNQNSSSSKEEENDEPCLALANVVKIMKKVLPPRAIITDQAKEAIVACTNEFIGFITMEANDICLNENRSIITAQDLLFAMDRFGFDNYFNILTLYLHRYRQNVAAASLLVTNMPPPHLSEPPLLVQPTMPQMGNNVITHFHPFTFINRHRFFHD</sequence>
<dbReference type="PANTHER" id="PTHR11064:SF196">
    <property type="entry name" value="NUCLEAR TRANSCRIPTION FACTOR Y SUBUNIT B-6"/>
    <property type="match status" value="1"/>
</dbReference>
<keyword evidence="7" id="KW-1185">Reference proteome</keyword>
<dbReference type="Gramene" id="OIW04263">
    <property type="protein sequence ID" value="OIW04263"/>
    <property type="gene ID" value="TanjilG_00823"/>
</dbReference>
<dbReference type="CDD" id="cd22907">
    <property type="entry name" value="HFD_NFYB"/>
    <property type="match status" value="1"/>
</dbReference>